<keyword evidence="3" id="KW-1185">Reference proteome</keyword>
<gene>
    <name evidence="2" type="ORF">L202_00891</name>
</gene>
<dbReference type="Proteomes" id="UP000094065">
    <property type="component" value="Unassembled WGS sequence"/>
</dbReference>
<evidence type="ECO:0000313" key="2">
    <source>
        <dbReference type="EMBL" id="ODN85063.1"/>
    </source>
</evidence>
<protein>
    <submittedName>
        <fullName evidence="2">Uncharacterized protein</fullName>
    </submittedName>
</protein>
<feature type="compositionally biased region" description="Low complexity" evidence="1">
    <location>
        <begin position="47"/>
        <end position="66"/>
    </location>
</feature>
<name>A0A1E3I8N0_9TREE</name>
<dbReference type="GeneID" id="30152200"/>
<evidence type="ECO:0000313" key="3">
    <source>
        <dbReference type="Proteomes" id="UP000094065"/>
    </source>
</evidence>
<evidence type="ECO:0000256" key="1">
    <source>
        <dbReference type="SAM" id="MobiDB-lite"/>
    </source>
</evidence>
<feature type="region of interest" description="Disordered" evidence="1">
    <location>
        <begin position="1"/>
        <end position="88"/>
    </location>
</feature>
<comment type="caution">
    <text evidence="2">The sequence shown here is derived from an EMBL/GenBank/DDBJ whole genome shotgun (WGS) entry which is preliminary data.</text>
</comment>
<proteinExistence type="predicted"/>
<accession>A0A1E3I8N0</accession>
<dbReference type="EMBL" id="AWGJ01000001">
    <property type="protein sequence ID" value="ODN85063.1"/>
    <property type="molecule type" value="Genomic_DNA"/>
</dbReference>
<feature type="compositionally biased region" description="Low complexity" evidence="1">
    <location>
        <begin position="8"/>
        <end position="25"/>
    </location>
</feature>
<reference evidence="2 3" key="1">
    <citation type="submission" date="2016-06" db="EMBL/GenBank/DDBJ databases">
        <title>Evolution of pathogenesis and genome organization in the Tremellales.</title>
        <authorList>
            <person name="Cuomo C."/>
            <person name="Litvintseva A."/>
            <person name="Heitman J."/>
            <person name="Chen Y."/>
            <person name="Sun S."/>
            <person name="Springer D."/>
            <person name="Dromer F."/>
            <person name="Young S."/>
            <person name="Zeng Q."/>
            <person name="Chapman S."/>
            <person name="Gujja S."/>
            <person name="Saif S."/>
            <person name="Birren B."/>
        </authorList>
    </citation>
    <scope>NUCLEOTIDE SEQUENCE [LARGE SCALE GENOMIC DNA]</scope>
    <source>
        <strain evidence="2 3">CBS 6039</strain>
    </source>
</reference>
<dbReference type="RefSeq" id="XP_018998866.1">
    <property type="nucleotide sequence ID" value="XM_019134161.1"/>
</dbReference>
<dbReference type="AlphaFoldDB" id="A0A1E3I8N0"/>
<sequence length="88" mass="8993">MMYEVSDGDSVPSQSQSSADCSPSQTAQLLACKEASPGAPSSDALQNSSAPNISSPSGSGDISGGPQLLRKNSRSRKGKEKEDGDFEG</sequence>
<organism evidence="2 3">
    <name type="scientific">Cryptococcus amylolentus CBS 6039</name>
    <dbReference type="NCBI Taxonomy" id="1295533"/>
    <lineage>
        <taxon>Eukaryota</taxon>
        <taxon>Fungi</taxon>
        <taxon>Dikarya</taxon>
        <taxon>Basidiomycota</taxon>
        <taxon>Agaricomycotina</taxon>
        <taxon>Tremellomycetes</taxon>
        <taxon>Tremellales</taxon>
        <taxon>Cryptococcaceae</taxon>
        <taxon>Cryptococcus</taxon>
    </lineage>
</organism>